<dbReference type="InterPro" id="IPR017941">
    <property type="entry name" value="Rieske_2Fe-2S"/>
</dbReference>
<name>A0A0D1V4U4_ANEMI</name>
<evidence type="ECO:0000256" key="5">
    <source>
        <dbReference type="ARBA" id="ARBA00022723"/>
    </source>
</evidence>
<dbReference type="GO" id="GO:0016705">
    <property type="term" value="F:oxidoreductase activity, acting on paired donors, with incorporation or reduction of molecular oxygen"/>
    <property type="evidence" value="ECO:0007669"/>
    <property type="project" value="UniProtKB-ARBA"/>
</dbReference>
<comment type="subunit">
    <text evidence="12">The main subunits of the menaquinol:cytochrome c complex are a Rieske-type iron-sulfur protein (QcrA), a cytochrome b (QcrB) and a cytochrome c (QcrC).</text>
</comment>
<dbReference type="OrthoDB" id="9767869at2"/>
<keyword evidence="10" id="KW-1015">Disulfide bond</keyword>
<dbReference type="GO" id="GO:0016020">
    <property type="term" value="C:membrane"/>
    <property type="evidence" value="ECO:0007669"/>
    <property type="project" value="UniProtKB-SubCell"/>
</dbReference>
<keyword evidence="16" id="KW-1133">Transmembrane helix</keyword>
<dbReference type="InterPro" id="IPR036922">
    <property type="entry name" value="Rieske_2Fe-2S_sf"/>
</dbReference>
<evidence type="ECO:0000256" key="11">
    <source>
        <dbReference type="ARBA" id="ARBA00055683"/>
    </source>
</evidence>
<dbReference type="Pfam" id="PF00355">
    <property type="entry name" value="Rieske"/>
    <property type="match status" value="1"/>
</dbReference>
<dbReference type="EMBL" id="LGUG01000004">
    <property type="protein sequence ID" value="KON97974.1"/>
    <property type="molecule type" value="Genomic_DNA"/>
</dbReference>
<evidence type="ECO:0000256" key="16">
    <source>
        <dbReference type="SAM" id="Phobius"/>
    </source>
</evidence>
<dbReference type="InterPro" id="IPR057415">
    <property type="entry name" value="TM_PetC"/>
</dbReference>
<dbReference type="Gene3D" id="2.102.10.10">
    <property type="entry name" value="Rieske [2Fe-2S] iron-sulphur domain"/>
    <property type="match status" value="1"/>
</dbReference>
<evidence type="ECO:0000256" key="8">
    <source>
        <dbReference type="ARBA" id="ARBA00023004"/>
    </source>
</evidence>
<gene>
    <name evidence="18" type="ORF">AF333_23630</name>
    <name evidence="19" type="ORF">SAMN04487909_101197</name>
</gene>
<dbReference type="RefSeq" id="WP_043067905.1">
    <property type="nucleotide sequence ID" value="NZ_BJOA01000024.1"/>
</dbReference>
<dbReference type="GO" id="GO:0051537">
    <property type="term" value="F:2 iron, 2 sulfur cluster binding"/>
    <property type="evidence" value="ECO:0007669"/>
    <property type="project" value="UniProtKB-KW"/>
</dbReference>
<dbReference type="EMBL" id="FNED01000001">
    <property type="protein sequence ID" value="SDI00203.1"/>
    <property type="molecule type" value="Genomic_DNA"/>
</dbReference>
<organism evidence="18 20">
    <name type="scientific">Aneurinibacillus migulanus</name>
    <name type="common">Bacillus migulanus</name>
    <dbReference type="NCBI Taxonomy" id="47500"/>
    <lineage>
        <taxon>Bacteria</taxon>
        <taxon>Bacillati</taxon>
        <taxon>Bacillota</taxon>
        <taxon>Bacilli</taxon>
        <taxon>Bacillales</taxon>
        <taxon>Paenibacillaceae</taxon>
        <taxon>Aneurinibacillus group</taxon>
        <taxon>Aneurinibacillus</taxon>
    </lineage>
</organism>
<keyword evidence="5" id="KW-0479">Metal-binding</keyword>
<evidence type="ECO:0000256" key="15">
    <source>
        <dbReference type="ARBA" id="ARBA00076330"/>
    </source>
</evidence>
<evidence type="ECO:0000256" key="4">
    <source>
        <dbReference type="ARBA" id="ARBA00022714"/>
    </source>
</evidence>
<evidence type="ECO:0000313" key="20">
    <source>
        <dbReference type="Proteomes" id="UP000037269"/>
    </source>
</evidence>
<dbReference type="PANTHER" id="PTHR10134">
    <property type="entry name" value="CYTOCHROME B-C1 COMPLEX SUBUNIT RIESKE, MITOCHONDRIAL"/>
    <property type="match status" value="1"/>
</dbReference>
<evidence type="ECO:0000313" key="18">
    <source>
        <dbReference type="EMBL" id="KON97974.1"/>
    </source>
</evidence>
<dbReference type="CDD" id="cd03467">
    <property type="entry name" value="Rieske"/>
    <property type="match status" value="1"/>
</dbReference>
<keyword evidence="7" id="KW-0560">Oxidoreductase</keyword>
<comment type="function">
    <text evidence="11">Component of the menaquinol:cytochrome c reductase complex. The Rieske protein is a high potential 2Fe-2S protein.</text>
</comment>
<comment type="similarity">
    <text evidence="2">Belongs to the Rieske iron-sulfur protein family.</text>
</comment>
<keyword evidence="6" id="KW-0249">Electron transport</keyword>
<protein>
    <recommendedName>
        <fullName evidence="13">Menaquinol:cytochrome c reductase iron-sulfur subunit</fullName>
    </recommendedName>
    <alternativeName>
        <fullName evidence="15">Cytochrome bc complex, iron-sulfur subunit</fullName>
    </alternativeName>
    <alternativeName>
        <fullName evidence="14">Rieske iron-sulfur protein QcrA</fullName>
    </alternativeName>
</protein>
<dbReference type="Pfam" id="PF25471">
    <property type="entry name" value="TM_PetC"/>
    <property type="match status" value="1"/>
</dbReference>
<keyword evidence="3" id="KW-0813">Transport</keyword>
<evidence type="ECO:0000256" key="13">
    <source>
        <dbReference type="ARBA" id="ARBA00067741"/>
    </source>
</evidence>
<dbReference type="Proteomes" id="UP000182836">
    <property type="component" value="Unassembled WGS sequence"/>
</dbReference>
<dbReference type="PROSITE" id="PS51318">
    <property type="entry name" value="TAT"/>
    <property type="match status" value="1"/>
</dbReference>
<evidence type="ECO:0000256" key="7">
    <source>
        <dbReference type="ARBA" id="ARBA00023002"/>
    </source>
</evidence>
<evidence type="ECO:0000256" key="10">
    <source>
        <dbReference type="ARBA" id="ARBA00023157"/>
    </source>
</evidence>
<comment type="subcellular location">
    <subcellularLocation>
        <location evidence="1">Membrane</location>
        <topology evidence="1">Single-pass membrane protein</topology>
    </subcellularLocation>
</comment>
<dbReference type="GO" id="GO:0046872">
    <property type="term" value="F:metal ion binding"/>
    <property type="evidence" value="ECO:0007669"/>
    <property type="project" value="UniProtKB-KW"/>
</dbReference>
<reference evidence="18 20" key="1">
    <citation type="submission" date="2015-07" db="EMBL/GenBank/DDBJ databases">
        <title>Fjat-14205 dsm 2895.</title>
        <authorList>
            <person name="Liu B."/>
            <person name="Wang J."/>
            <person name="Zhu Y."/>
            <person name="Liu G."/>
            <person name="Chen Q."/>
            <person name="Chen Z."/>
            <person name="Lan J."/>
            <person name="Che J."/>
            <person name="Ge C."/>
            <person name="Shi H."/>
            <person name="Pan Z."/>
            <person name="Liu X."/>
        </authorList>
    </citation>
    <scope>NUCLEOTIDE SEQUENCE [LARGE SCALE GENOMIC DNA]</scope>
    <source>
        <strain evidence="18 20">DSM 2895</strain>
    </source>
</reference>
<dbReference type="STRING" id="47500.AF333_23630"/>
<dbReference type="PATRIC" id="fig|47500.12.peg.4629"/>
<keyword evidence="9" id="KW-0411">Iron-sulfur</keyword>
<dbReference type="PROSITE" id="PS51296">
    <property type="entry name" value="RIESKE"/>
    <property type="match status" value="1"/>
</dbReference>
<keyword evidence="8" id="KW-0408">Iron</keyword>
<evidence type="ECO:0000256" key="1">
    <source>
        <dbReference type="ARBA" id="ARBA00004167"/>
    </source>
</evidence>
<sequence length="174" mass="19035">MSERNNKGVSRRQFLNYCLTGVGGFLAAGMLAPMVKFAIDPALQKAGAEGGKVPVASLSEITEEPKSISFKKKIVDVWTGEQETPFTAWVYKQGDQVIALSPICKHLGCTVNWNGDAKYKNEFFCPCHLGRYEKNGKNIPGTPPMKPLDQYEVEVKDGKILLGEVKANKIAEGA</sequence>
<evidence type="ECO:0000256" key="6">
    <source>
        <dbReference type="ARBA" id="ARBA00022982"/>
    </source>
</evidence>
<dbReference type="GO" id="GO:0004497">
    <property type="term" value="F:monooxygenase activity"/>
    <property type="evidence" value="ECO:0007669"/>
    <property type="project" value="UniProtKB-ARBA"/>
</dbReference>
<proteinExistence type="inferred from homology"/>
<dbReference type="AlphaFoldDB" id="A0A0D1V4U4"/>
<feature type="domain" description="Rieske" evidence="17">
    <location>
        <begin position="83"/>
        <end position="162"/>
    </location>
</feature>
<evidence type="ECO:0000256" key="9">
    <source>
        <dbReference type="ARBA" id="ARBA00023014"/>
    </source>
</evidence>
<dbReference type="GeneID" id="42308119"/>
<feature type="transmembrane region" description="Helical" evidence="16">
    <location>
        <begin position="14"/>
        <end position="35"/>
    </location>
</feature>
<dbReference type="InterPro" id="IPR014349">
    <property type="entry name" value="Rieske_Fe-S_prot"/>
</dbReference>
<dbReference type="Proteomes" id="UP000037269">
    <property type="component" value="Unassembled WGS sequence"/>
</dbReference>
<dbReference type="Gene3D" id="1.20.5.700">
    <property type="entry name" value="Single helix bin"/>
    <property type="match status" value="1"/>
</dbReference>
<keyword evidence="16" id="KW-0812">Transmembrane</keyword>
<keyword evidence="16" id="KW-0472">Membrane</keyword>
<evidence type="ECO:0000256" key="2">
    <source>
        <dbReference type="ARBA" id="ARBA00010651"/>
    </source>
</evidence>
<evidence type="ECO:0000256" key="3">
    <source>
        <dbReference type="ARBA" id="ARBA00022448"/>
    </source>
</evidence>
<reference evidence="19 21" key="2">
    <citation type="submission" date="2016-10" db="EMBL/GenBank/DDBJ databases">
        <authorList>
            <person name="de Groot N.N."/>
        </authorList>
    </citation>
    <scope>NUCLEOTIDE SEQUENCE [LARGE SCALE GENOMIC DNA]</scope>
    <source>
        <strain evidence="19 21">DSM 2895</strain>
    </source>
</reference>
<evidence type="ECO:0000256" key="12">
    <source>
        <dbReference type="ARBA" id="ARBA00064458"/>
    </source>
</evidence>
<evidence type="ECO:0000259" key="17">
    <source>
        <dbReference type="PROSITE" id="PS51296"/>
    </source>
</evidence>
<dbReference type="InterPro" id="IPR006311">
    <property type="entry name" value="TAT_signal"/>
</dbReference>
<evidence type="ECO:0000313" key="19">
    <source>
        <dbReference type="EMBL" id="SDI00203.1"/>
    </source>
</evidence>
<evidence type="ECO:0000313" key="21">
    <source>
        <dbReference type="Proteomes" id="UP000182836"/>
    </source>
</evidence>
<accession>A0A0D1V4U4</accession>
<dbReference type="FunFam" id="2.102.10.10:FF:000006">
    <property type="entry name" value="Menaquinol-cytochrome c reductase, iron-sulfur subunit"/>
    <property type="match status" value="1"/>
</dbReference>
<keyword evidence="20" id="KW-1185">Reference proteome</keyword>
<keyword evidence="4" id="KW-0001">2Fe-2S</keyword>
<dbReference type="SUPFAM" id="SSF50022">
    <property type="entry name" value="ISP domain"/>
    <property type="match status" value="1"/>
</dbReference>
<evidence type="ECO:0000256" key="14">
    <source>
        <dbReference type="ARBA" id="ARBA00075320"/>
    </source>
</evidence>